<dbReference type="Proteomes" id="UP001148737">
    <property type="component" value="Unassembled WGS sequence"/>
</dbReference>
<name>A0ACC1QIR5_9HYPO</name>
<keyword evidence="2" id="KW-1185">Reference proteome</keyword>
<evidence type="ECO:0000313" key="1">
    <source>
        <dbReference type="EMBL" id="KAJ3478748.1"/>
    </source>
</evidence>
<evidence type="ECO:0000313" key="2">
    <source>
        <dbReference type="Proteomes" id="UP001148737"/>
    </source>
</evidence>
<dbReference type="EMBL" id="JANAKD010001509">
    <property type="protein sequence ID" value="KAJ3478748.1"/>
    <property type="molecule type" value="Genomic_DNA"/>
</dbReference>
<comment type="caution">
    <text evidence="1">The sequence shown here is derived from an EMBL/GenBank/DDBJ whole genome shotgun (WGS) entry which is preliminary data.</text>
</comment>
<gene>
    <name evidence="1" type="ORF">NLG97_g8491</name>
</gene>
<sequence>MNTLPADVRYSHLKWNCPLSESAAHRLLEKLELDSSTDIVDIGCGWGELLLRAAYKSGASATGIDTDDALLERGRASIAAHHTQVRLENMPGNEWERVCSRAICIGSSHAFGGTKQMLERLARIVPKGRVLIGDMCWERPPSRECLDMFGDEVLQLKDIVALCREAGWKVVHLETATQQDWDAFESGHRAGPREWLLKNGEDGRAASVEEDLARKEDAYFGVYRGQLGFVLAALARS</sequence>
<reference evidence="1" key="1">
    <citation type="submission" date="2022-07" db="EMBL/GenBank/DDBJ databases">
        <title>Genome Sequence of Lecanicillium saksenae.</title>
        <authorList>
            <person name="Buettner E."/>
        </authorList>
    </citation>
    <scope>NUCLEOTIDE SEQUENCE</scope>
    <source>
        <strain evidence="1">VT-O1</strain>
    </source>
</reference>
<proteinExistence type="predicted"/>
<organism evidence="1 2">
    <name type="scientific">Lecanicillium saksenae</name>
    <dbReference type="NCBI Taxonomy" id="468837"/>
    <lineage>
        <taxon>Eukaryota</taxon>
        <taxon>Fungi</taxon>
        <taxon>Dikarya</taxon>
        <taxon>Ascomycota</taxon>
        <taxon>Pezizomycotina</taxon>
        <taxon>Sordariomycetes</taxon>
        <taxon>Hypocreomycetidae</taxon>
        <taxon>Hypocreales</taxon>
        <taxon>Cordycipitaceae</taxon>
        <taxon>Lecanicillium</taxon>
    </lineage>
</organism>
<accession>A0ACC1QIR5</accession>
<protein>
    <submittedName>
        <fullName evidence="1">Uncharacterized protein</fullName>
    </submittedName>
</protein>